<dbReference type="GeneID" id="37019924"/>
<dbReference type="EMBL" id="KZ819602">
    <property type="protein sequence ID" value="PWN37087.1"/>
    <property type="molecule type" value="Genomic_DNA"/>
</dbReference>
<dbReference type="PANTHER" id="PTHR21659:SF112">
    <property type="entry name" value="PROTEIN SNA2-RELATED"/>
    <property type="match status" value="1"/>
</dbReference>
<gene>
    <name evidence="7" type="ORF">FA14DRAFT_159292</name>
</gene>
<dbReference type="PANTHER" id="PTHR21659">
    <property type="entry name" value="HYDROPHOBIC PROTEIN RCI2 LOW TEMPERATURE AND SALT RESPONSIVE PROTEIN LTI6 -RELATED"/>
    <property type="match status" value="1"/>
</dbReference>
<proteinExistence type="inferred from homology"/>
<dbReference type="Pfam" id="PF01679">
    <property type="entry name" value="Pmp3"/>
    <property type="match status" value="1"/>
</dbReference>
<reference evidence="7 8" key="1">
    <citation type="journal article" date="2018" name="Mol. Biol. Evol.">
        <title>Broad Genomic Sampling Reveals a Smut Pathogenic Ancestry of the Fungal Clade Ustilaginomycotina.</title>
        <authorList>
            <person name="Kijpornyongpan T."/>
            <person name="Mondo S.J."/>
            <person name="Barry K."/>
            <person name="Sandor L."/>
            <person name="Lee J."/>
            <person name="Lipzen A."/>
            <person name="Pangilinan J."/>
            <person name="LaButti K."/>
            <person name="Hainaut M."/>
            <person name="Henrissat B."/>
            <person name="Grigoriev I.V."/>
            <person name="Spatafora J.W."/>
            <person name="Aime M.C."/>
        </authorList>
    </citation>
    <scope>NUCLEOTIDE SEQUENCE [LARGE SCALE GENOMIC DNA]</scope>
    <source>
        <strain evidence="7 8">MCA 3882</strain>
    </source>
</reference>
<evidence type="ECO:0000313" key="8">
    <source>
        <dbReference type="Proteomes" id="UP000245771"/>
    </source>
</evidence>
<dbReference type="RefSeq" id="XP_025357389.1">
    <property type="nucleotide sequence ID" value="XM_025498143.1"/>
</dbReference>
<evidence type="ECO:0000256" key="6">
    <source>
        <dbReference type="SAM" id="MobiDB-lite"/>
    </source>
</evidence>
<evidence type="ECO:0000256" key="1">
    <source>
        <dbReference type="ARBA" id="ARBA00004370"/>
    </source>
</evidence>
<dbReference type="Proteomes" id="UP000245771">
    <property type="component" value="Unassembled WGS sequence"/>
</dbReference>
<dbReference type="AlphaFoldDB" id="A0A316VHF3"/>
<dbReference type="OrthoDB" id="2152119at2759"/>
<evidence type="ECO:0000256" key="3">
    <source>
        <dbReference type="ARBA" id="ARBA00022692"/>
    </source>
</evidence>
<accession>A0A316VHF3</accession>
<keyword evidence="8" id="KW-1185">Reference proteome</keyword>
<evidence type="ECO:0000256" key="2">
    <source>
        <dbReference type="ARBA" id="ARBA00009530"/>
    </source>
</evidence>
<protein>
    <submittedName>
        <fullName evidence="7">Uncharacterized protein</fullName>
    </submittedName>
</protein>
<dbReference type="GO" id="GO:0016020">
    <property type="term" value="C:membrane"/>
    <property type="evidence" value="ECO:0007669"/>
    <property type="project" value="UniProtKB-SubCell"/>
</dbReference>
<dbReference type="InterPro" id="IPR000612">
    <property type="entry name" value="PMP3"/>
</dbReference>
<keyword evidence="3" id="KW-0812">Transmembrane</keyword>
<evidence type="ECO:0000256" key="5">
    <source>
        <dbReference type="ARBA" id="ARBA00023136"/>
    </source>
</evidence>
<feature type="compositionally biased region" description="Basic and acidic residues" evidence="6">
    <location>
        <begin position="235"/>
        <end position="248"/>
    </location>
</feature>
<comment type="similarity">
    <text evidence="2">Belongs to the UPF0057 (PMP3) family.</text>
</comment>
<comment type="subcellular location">
    <subcellularLocation>
        <location evidence="1">Membrane</location>
    </subcellularLocation>
</comment>
<name>A0A316VHF3_9BASI</name>
<keyword evidence="4" id="KW-1133">Transmembrane helix</keyword>
<dbReference type="InParanoid" id="A0A316VHF3"/>
<keyword evidence="5" id="KW-0472">Membrane</keyword>
<evidence type="ECO:0000256" key="4">
    <source>
        <dbReference type="ARBA" id="ARBA00022989"/>
    </source>
</evidence>
<sequence length="324" mass="36072">MNWHVPRKADGRIDFKPRRHHGFSFFIMLCGFLLPPLAVAVRFGIGKDFFINCICTICGYIPGHGHNFFIQNVRNNEHQNRTPKWAKRYGLVSDDNDKQLAKSRAWVGRYNDQNATRQMYDDDGNVYEYDRHHRFEDGDNPRASAARASARRATAGSDEAFYGTPADRAGYGGGGIGGGANGDDHSLRRSKSRSSIRSSGRGGSHDVLPGSAEADRRKNKSKFGGILGSRKGKADRHARSERVMHDSDYNSSQRRPYDNASFDSLGGSSSARHESFDGPENADDTVGKRYARNTNGNGRYDGQVVPSQKRQPAPVDIMNDNHQF</sequence>
<organism evidence="7 8">
    <name type="scientific">Meira miltonrushii</name>
    <dbReference type="NCBI Taxonomy" id="1280837"/>
    <lineage>
        <taxon>Eukaryota</taxon>
        <taxon>Fungi</taxon>
        <taxon>Dikarya</taxon>
        <taxon>Basidiomycota</taxon>
        <taxon>Ustilaginomycotina</taxon>
        <taxon>Exobasidiomycetes</taxon>
        <taxon>Exobasidiales</taxon>
        <taxon>Brachybasidiaceae</taxon>
        <taxon>Meira</taxon>
    </lineage>
</organism>
<feature type="region of interest" description="Disordered" evidence="6">
    <location>
        <begin position="133"/>
        <end position="324"/>
    </location>
</feature>
<feature type="compositionally biased region" description="Low complexity" evidence="6">
    <location>
        <begin position="142"/>
        <end position="153"/>
    </location>
</feature>
<feature type="compositionally biased region" description="Gly residues" evidence="6">
    <location>
        <begin position="170"/>
        <end position="181"/>
    </location>
</feature>
<evidence type="ECO:0000313" key="7">
    <source>
        <dbReference type="EMBL" id="PWN37087.1"/>
    </source>
</evidence>